<evidence type="ECO:0000256" key="1">
    <source>
        <dbReference type="ARBA" id="ARBA00007788"/>
    </source>
</evidence>
<dbReference type="NCBIfam" id="TIGR02980">
    <property type="entry name" value="SigBFG"/>
    <property type="match status" value="1"/>
</dbReference>
<dbReference type="InterPro" id="IPR014284">
    <property type="entry name" value="RNA_pol_sigma-70_dom"/>
</dbReference>
<dbReference type="Pfam" id="PF04542">
    <property type="entry name" value="Sigma70_r2"/>
    <property type="match status" value="1"/>
</dbReference>
<gene>
    <name evidence="8" type="ORF">IAB94_06100</name>
</gene>
<comment type="similarity">
    <text evidence="1">Belongs to the sigma-70 factor family.</text>
</comment>
<protein>
    <submittedName>
        <fullName evidence="8">SigB/SigF/SigG family RNA polymerase sigma factor</fullName>
    </submittedName>
</protein>
<evidence type="ECO:0000313" key="9">
    <source>
        <dbReference type="Proteomes" id="UP000823913"/>
    </source>
</evidence>
<keyword evidence="2" id="KW-0749">Sporulation</keyword>
<evidence type="ECO:0000256" key="6">
    <source>
        <dbReference type="ARBA" id="ARBA00023163"/>
    </source>
</evidence>
<dbReference type="CDD" id="cd06171">
    <property type="entry name" value="Sigma70_r4"/>
    <property type="match status" value="1"/>
</dbReference>
<keyword evidence="4" id="KW-0731">Sigma factor</keyword>
<keyword evidence="3" id="KW-0805">Transcription regulation</keyword>
<dbReference type="Gene3D" id="1.20.140.160">
    <property type="match status" value="1"/>
</dbReference>
<dbReference type="InterPro" id="IPR013324">
    <property type="entry name" value="RNA_pol_sigma_r3/r4-like"/>
</dbReference>
<dbReference type="EMBL" id="DVHK01000121">
    <property type="protein sequence ID" value="HIR67601.1"/>
    <property type="molecule type" value="Genomic_DNA"/>
</dbReference>
<dbReference type="SUPFAM" id="SSF88946">
    <property type="entry name" value="Sigma2 domain of RNA polymerase sigma factors"/>
    <property type="match status" value="1"/>
</dbReference>
<dbReference type="InterPro" id="IPR000943">
    <property type="entry name" value="RNA_pol_sigma70"/>
</dbReference>
<sequence>MFDVEATNAYIDAAKAGDASAKEKLLKDNENLIKSIVRRYLGKGVEYDDLYQLAGMGLLKAINGFDKSYGVRFSTYAVPMIAGEIKRFMRDDGSIKVSRSIKAAAKSINAYVEEYSAEHGVQPTIKDISQKFGMPPSEVVFTMSSSRMPLSLFAQSDYKDEKSQLLLDKLSSNDDQDDMIERMQLRSAIAELPEREKKVIMLRYFRDMTQSEVASMLGVSQVQVSRIENKIMADFRKKLTG</sequence>
<dbReference type="NCBIfam" id="TIGR02937">
    <property type="entry name" value="sigma70-ECF"/>
    <property type="match status" value="1"/>
</dbReference>
<dbReference type="InterPro" id="IPR007627">
    <property type="entry name" value="RNA_pol_sigma70_r2"/>
</dbReference>
<dbReference type="GO" id="GO:0003677">
    <property type="term" value="F:DNA binding"/>
    <property type="evidence" value="ECO:0007669"/>
    <property type="project" value="UniProtKB-KW"/>
</dbReference>
<evidence type="ECO:0000256" key="3">
    <source>
        <dbReference type="ARBA" id="ARBA00023015"/>
    </source>
</evidence>
<dbReference type="Pfam" id="PF04545">
    <property type="entry name" value="Sigma70_r4"/>
    <property type="match status" value="1"/>
</dbReference>
<dbReference type="InterPro" id="IPR001387">
    <property type="entry name" value="Cro/C1-type_HTH"/>
</dbReference>
<feature type="domain" description="HTH cro/C1-type" evidence="7">
    <location>
        <begin position="206"/>
        <end position="229"/>
    </location>
</feature>
<dbReference type="AlphaFoldDB" id="A0A9D1E772"/>
<evidence type="ECO:0000313" key="8">
    <source>
        <dbReference type="EMBL" id="HIR67601.1"/>
    </source>
</evidence>
<dbReference type="SUPFAM" id="SSF88659">
    <property type="entry name" value="Sigma3 and sigma4 domains of RNA polymerase sigma factors"/>
    <property type="match status" value="2"/>
</dbReference>
<comment type="caution">
    <text evidence="8">The sequence shown here is derived from an EMBL/GenBank/DDBJ whole genome shotgun (WGS) entry which is preliminary data.</text>
</comment>
<dbReference type="PRINTS" id="PR00046">
    <property type="entry name" value="SIGMA70FCT"/>
</dbReference>
<dbReference type="InterPro" id="IPR050239">
    <property type="entry name" value="Sigma-70_RNA_pol_init_factors"/>
</dbReference>
<organism evidence="8 9">
    <name type="scientific">Candidatus Coproplasma avicola</name>
    <dbReference type="NCBI Taxonomy" id="2840744"/>
    <lineage>
        <taxon>Bacteria</taxon>
        <taxon>Bacillati</taxon>
        <taxon>Bacillota</taxon>
        <taxon>Clostridia</taxon>
        <taxon>Eubacteriales</taxon>
        <taxon>Candidatus Coproplasma</taxon>
    </lineage>
</organism>
<dbReference type="GO" id="GO:0016987">
    <property type="term" value="F:sigma factor activity"/>
    <property type="evidence" value="ECO:0007669"/>
    <property type="project" value="UniProtKB-KW"/>
</dbReference>
<reference evidence="8" key="1">
    <citation type="submission" date="2020-10" db="EMBL/GenBank/DDBJ databases">
        <authorList>
            <person name="Gilroy R."/>
        </authorList>
    </citation>
    <scope>NUCLEOTIDE SEQUENCE</scope>
    <source>
        <strain evidence="8">ChiW16-3235</strain>
    </source>
</reference>
<dbReference type="InterPro" id="IPR014322">
    <property type="entry name" value="RNA_pol_sigma-B/F/G"/>
</dbReference>
<dbReference type="PANTHER" id="PTHR30603">
    <property type="entry name" value="RNA POLYMERASE SIGMA FACTOR RPO"/>
    <property type="match status" value="1"/>
</dbReference>
<keyword evidence="6" id="KW-0804">Transcription</keyword>
<dbReference type="Proteomes" id="UP000823913">
    <property type="component" value="Unassembled WGS sequence"/>
</dbReference>
<evidence type="ECO:0000259" key="7">
    <source>
        <dbReference type="PROSITE" id="PS50943"/>
    </source>
</evidence>
<accession>A0A9D1E772</accession>
<evidence type="ECO:0000256" key="2">
    <source>
        <dbReference type="ARBA" id="ARBA00022969"/>
    </source>
</evidence>
<dbReference type="Gene3D" id="1.20.120.1810">
    <property type="match status" value="1"/>
</dbReference>
<dbReference type="GO" id="GO:0006352">
    <property type="term" value="P:DNA-templated transcription initiation"/>
    <property type="evidence" value="ECO:0007669"/>
    <property type="project" value="InterPro"/>
</dbReference>
<evidence type="ECO:0000256" key="5">
    <source>
        <dbReference type="ARBA" id="ARBA00023125"/>
    </source>
</evidence>
<keyword evidence="5" id="KW-0238">DNA-binding</keyword>
<dbReference type="InterPro" id="IPR013325">
    <property type="entry name" value="RNA_pol_sigma_r2"/>
</dbReference>
<proteinExistence type="inferred from homology"/>
<evidence type="ECO:0000256" key="4">
    <source>
        <dbReference type="ARBA" id="ARBA00023082"/>
    </source>
</evidence>
<reference evidence="8" key="2">
    <citation type="journal article" date="2021" name="PeerJ">
        <title>Extensive microbial diversity within the chicken gut microbiome revealed by metagenomics and culture.</title>
        <authorList>
            <person name="Gilroy R."/>
            <person name="Ravi A."/>
            <person name="Getino M."/>
            <person name="Pursley I."/>
            <person name="Horton D.L."/>
            <person name="Alikhan N.F."/>
            <person name="Baker D."/>
            <person name="Gharbi K."/>
            <person name="Hall N."/>
            <person name="Watson M."/>
            <person name="Adriaenssens E.M."/>
            <person name="Foster-Nyarko E."/>
            <person name="Jarju S."/>
            <person name="Secka A."/>
            <person name="Antonio M."/>
            <person name="Oren A."/>
            <person name="Chaudhuri R.R."/>
            <person name="La Ragione R."/>
            <person name="Hildebrand F."/>
            <person name="Pallen M.J."/>
        </authorList>
    </citation>
    <scope>NUCLEOTIDE SEQUENCE</scope>
    <source>
        <strain evidence="8">ChiW16-3235</strain>
    </source>
</reference>
<dbReference type="GO" id="GO:0030435">
    <property type="term" value="P:sporulation resulting in formation of a cellular spore"/>
    <property type="evidence" value="ECO:0007669"/>
    <property type="project" value="UniProtKB-KW"/>
</dbReference>
<dbReference type="PANTHER" id="PTHR30603:SF17">
    <property type="entry name" value="RNA POLYMERASE SIGMA-G FACTOR"/>
    <property type="match status" value="1"/>
</dbReference>
<name>A0A9D1E772_9FIRM</name>
<dbReference type="PROSITE" id="PS50943">
    <property type="entry name" value="HTH_CROC1"/>
    <property type="match status" value="1"/>
</dbReference>
<dbReference type="InterPro" id="IPR007630">
    <property type="entry name" value="RNA_pol_sigma70_r4"/>
</dbReference>